<dbReference type="RefSeq" id="WP_041182049.1">
    <property type="nucleotide sequence ID" value="NZ_CP011532.1"/>
</dbReference>
<comment type="caution">
    <text evidence="1">The sequence shown here is derived from an EMBL/GenBank/DDBJ whole genome shotgun (WGS) entry which is preliminary data.</text>
</comment>
<name>A0A854CHN4_XANOO</name>
<gene>
    <name evidence="1" type="ORF">BXO512_17375</name>
</gene>
<accession>A0A854CHN4</accession>
<sequence>MGDFMFEIKSVEKSKNIFADRALVDGFELPDESESILIDHGLPGKLEPPVLGLSFVKPFKKVISDRSCLVFASEEWAPDLWIALNDSGEVYAVNGDKCDVFVNSTLAKFLAFVGKIQQFLIAAKVDDTGPIVRSQAEMRERLEAMRRGEVRPVVKRKVFNRKSAISELNAEFKEIDSTALQGESWWSRILEQLNEGLL</sequence>
<reference evidence="1" key="1">
    <citation type="submission" date="2015-01" db="EMBL/GenBank/DDBJ databases">
        <title>Population genomics of rice bacterial leaf blight strains from India.</title>
        <authorList>
            <person name="Midha S."/>
            <person name="Anil M.G."/>
            <person name="Mishra D."/>
            <person name="Brahma K."/>
            <person name="Laha G.S."/>
            <person name="Sundaram R.M."/>
            <person name="Sonti R.V."/>
            <person name="Patil P.B."/>
        </authorList>
    </citation>
    <scope>NUCLEOTIDE SEQUENCE</scope>
    <source>
        <strain evidence="1">BXO512</strain>
    </source>
</reference>
<dbReference type="EMBL" id="JXEA01000260">
    <property type="protein sequence ID" value="OLG87552.1"/>
    <property type="molecule type" value="Genomic_DNA"/>
</dbReference>
<evidence type="ECO:0000313" key="1">
    <source>
        <dbReference type="EMBL" id="OLG87552.1"/>
    </source>
</evidence>
<dbReference type="AlphaFoldDB" id="A0A854CHN4"/>
<organism evidence="1">
    <name type="scientific">Xanthomonas oryzae pv. oryzae</name>
    <dbReference type="NCBI Taxonomy" id="64187"/>
    <lineage>
        <taxon>Bacteria</taxon>
        <taxon>Pseudomonadati</taxon>
        <taxon>Pseudomonadota</taxon>
        <taxon>Gammaproteobacteria</taxon>
        <taxon>Lysobacterales</taxon>
        <taxon>Lysobacteraceae</taxon>
        <taxon>Xanthomonas</taxon>
    </lineage>
</organism>
<protein>
    <submittedName>
        <fullName evidence="1">Uncharacterized protein</fullName>
    </submittedName>
</protein>
<proteinExistence type="predicted"/>